<evidence type="ECO:0000256" key="8">
    <source>
        <dbReference type="ARBA" id="ARBA00023136"/>
    </source>
</evidence>
<keyword evidence="7 9" id="KW-1133">Transmembrane helix</keyword>
<dbReference type="InterPro" id="IPR050291">
    <property type="entry name" value="CDF_Transporter"/>
</dbReference>
<keyword evidence="5 9" id="KW-0812">Transmembrane</keyword>
<dbReference type="InterPro" id="IPR027469">
    <property type="entry name" value="Cation_efflux_TMD_sf"/>
</dbReference>
<dbReference type="eggNOG" id="COG0053">
    <property type="taxonomic scope" value="Bacteria"/>
</dbReference>
<proteinExistence type="inferred from homology"/>
<evidence type="ECO:0000256" key="5">
    <source>
        <dbReference type="ARBA" id="ARBA00022692"/>
    </source>
</evidence>
<dbReference type="KEGG" id="ftv:CH67_677"/>
<keyword evidence="4" id="KW-0408">Iron</keyword>
<feature type="transmembrane region" description="Helical" evidence="9">
    <location>
        <begin position="80"/>
        <end position="101"/>
    </location>
</feature>
<keyword evidence="6" id="KW-0862">Zinc</keyword>
<evidence type="ECO:0000313" key="11">
    <source>
        <dbReference type="EMBL" id="NDR88630.1"/>
    </source>
</evidence>
<accession>A0A0B6CYJ1</accession>
<keyword evidence="6" id="KW-0406">Ion transport</keyword>
<feature type="transmembrane region" description="Helical" evidence="9">
    <location>
        <begin position="113"/>
        <end position="134"/>
    </location>
</feature>
<dbReference type="HOGENOM" id="CLU_056154_1_0_6"/>
<dbReference type="InterPro" id="IPR002524">
    <property type="entry name" value="Cation_efflux"/>
</dbReference>
<evidence type="ECO:0000256" key="1">
    <source>
        <dbReference type="ARBA" id="ARBA00004141"/>
    </source>
</evidence>
<gene>
    <name evidence="12" type="ORF">FWI86_04020</name>
    <name evidence="11" type="ORF">FWJ04_02785</name>
</gene>
<dbReference type="GO" id="GO:0015341">
    <property type="term" value="F:zinc efflux antiporter activity"/>
    <property type="evidence" value="ECO:0007669"/>
    <property type="project" value="TreeGrafter"/>
</dbReference>
<feature type="transmembrane region" description="Helical" evidence="9">
    <location>
        <begin position="38"/>
        <end position="59"/>
    </location>
</feature>
<feature type="transmembrane region" description="Helical" evidence="9">
    <location>
        <begin position="179"/>
        <end position="199"/>
    </location>
</feature>
<keyword evidence="3" id="KW-0813">Transport</keyword>
<dbReference type="GO" id="GO:0006882">
    <property type="term" value="P:intracellular zinc ion homeostasis"/>
    <property type="evidence" value="ECO:0007669"/>
    <property type="project" value="TreeGrafter"/>
</dbReference>
<keyword evidence="4" id="KW-0410">Iron transport</keyword>
<dbReference type="OMA" id="FIEIHIV"/>
<comment type="similarity">
    <text evidence="2">Belongs to the cation diffusion facilitator (CDF) transporter (TC 2.A.4) family. FieF subfamily.</text>
</comment>
<keyword evidence="6" id="KW-0864">Zinc transport</keyword>
<organism evidence="12">
    <name type="scientific">Francisella tularensis subsp. holarctica</name>
    <dbReference type="NCBI Taxonomy" id="119857"/>
    <lineage>
        <taxon>Bacteria</taxon>
        <taxon>Pseudomonadati</taxon>
        <taxon>Pseudomonadota</taxon>
        <taxon>Gammaproteobacteria</taxon>
        <taxon>Thiotrichales</taxon>
        <taxon>Francisellaceae</taxon>
        <taxon>Francisella</taxon>
    </lineage>
</organism>
<dbReference type="RefSeq" id="WP_003018417.1">
    <property type="nucleotide sequence ID" value="NZ_AP023459.1"/>
</dbReference>
<dbReference type="AlphaFoldDB" id="A0A0B6CYJ1"/>
<dbReference type="PANTHER" id="PTHR43840">
    <property type="entry name" value="MITOCHONDRIAL METAL TRANSPORTER 1-RELATED"/>
    <property type="match status" value="1"/>
</dbReference>
<dbReference type="InterPro" id="IPR058533">
    <property type="entry name" value="Cation_efflux_TM"/>
</dbReference>
<evidence type="ECO:0000259" key="10">
    <source>
        <dbReference type="Pfam" id="PF01545"/>
    </source>
</evidence>
<evidence type="ECO:0000256" key="2">
    <source>
        <dbReference type="ARBA" id="ARBA00010212"/>
    </source>
</evidence>
<dbReference type="KEGG" id="ftc:DA46_318"/>
<evidence type="ECO:0000313" key="12">
    <source>
        <dbReference type="EMBL" id="NDS68249.1"/>
    </source>
</evidence>
<feature type="transmembrane region" description="Helical" evidence="9">
    <location>
        <begin position="155"/>
        <end position="173"/>
    </location>
</feature>
<dbReference type="SUPFAM" id="SSF161111">
    <property type="entry name" value="Cation efflux protein transmembrane domain-like"/>
    <property type="match status" value="1"/>
</dbReference>
<comment type="caution">
    <text evidence="12">The sequence shown here is derived from an EMBL/GenBank/DDBJ whole genome shotgun (WGS) entry which is preliminary data.</text>
</comment>
<feature type="transmembrane region" description="Helical" evidence="9">
    <location>
        <begin position="12"/>
        <end position="32"/>
    </location>
</feature>
<evidence type="ECO:0000256" key="3">
    <source>
        <dbReference type="ARBA" id="ARBA00022448"/>
    </source>
</evidence>
<dbReference type="GO" id="GO:0015086">
    <property type="term" value="F:cadmium ion transmembrane transporter activity"/>
    <property type="evidence" value="ECO:0007669"/>
    <property type="project" value="TreeGrafter"/>
</dbReference>
<reference evidence="12" key="1">
    <citation type="submission" date="2019-08" db="EMBL/GenBank/DDBJ databases">
        <authorList>
            <person name="Busch A."/>
        </authorList>
    </citation>
    <scope>NUCLEOTIDE SEQUENCE</scope>
    <source>
        <strain evidence="12">15T0085</strain>
        <strain evidence="11">17T1429</strain>
    </source>
</reference>
<keyword evidence="8 9" id="KW-0472">Membrane</keyword>
<feature type="domain" description="Cation efflux protein transmembrane" evidence="10">
    <location>
        <begin position="15"/>
        <end position="213"/>
    </location>
</feature>
<comment type="subcellular location">
    <subcellularLocation>
        <location evidence="1">Membrane</location>
        <topology evidence="1">Multi-pass membrane protein</topology>
    </subcellularLocation>
</comment>
<evidence type="ECO:0000256" key="7">
    <source>
        <dbReference type="ARBA" id="ARBA00022989"/>
    </source>
</evidence>
<dbReference type="PANTHER" id="PTHR43840:SF15">
    <property type="entry name" value="MITOCHONDRIAL METAL TRANSPORTER 1-RELATED"/>
    <property type="match status" value="1"/>
</dbReference>
<dbReference type="GO" id="GO:0005886">
    <property type="term" value="C:plasma membrane"/>
    <property type="evidence" value="ECO:0007669"/>
    <property type="project" value="TreeGrafter"/>
</dbReference>
<evidence type="ECO:0000256" key="4">
    <source>
        <dbReference type="ARBA" id="ARBA00022496"/>
    </source>
</evidence>
<dbReference type="NCBIfam" id="TIGR01297">
    <property type="entry name" value="CDF"/>
    <property type="match status" value="1"/>
</dbReference>
<dbReference type="EMBL" id="JAAGKH010000014">
    <property type="protein sequence ID" value="NDR88630.1"/>
    <property type="molecule type" value="Genomic_DNA"/>
</dbReference>
<name>A0A0B6CYJ1_FRATU</name>
<dbReference type="Gene3D" id="1.20.1510.10">
    <property type="entry name" value="Cation efflux protein transmembrane domain"/>
    <property type="match status" value="1"/>
</dbReference>
<protein>
    <submittedName>
        <fullName evidence="12">Cation diffusion facilitator family transporter</fullName>
    </submittedName>
</protein>
<dbReference type="EMBL" id="JAAGJP010000020">
    <property type="protein sequence ID" value="NDS68249.1"/>
    <property type="molecule type" value="Genomic_DNA"/>
</dbReference>
<sequence length="295" mass="33755">MKFDQQLEKKTLKTNLIVASIYALFSIIIVYFAQSLTVLLDTGYSVISILIYAVSIYVLRKINQPANKYYHYGYYRLEPIFIMLESWFVLLIAFSVILIALFNIFTHTIKPNYGIALLSEIVGTVVCVVMFLFVNKRAKKTGSKILFSDALMWKADALLGVGVIFNISIGFALEELGYARLALYVDPVVAILIGCYIMINPIKLGKEAYSHLLDAAPNIEFRNQIRQITKQVAENYFLLIDNIKITQSGRFMFIDVYLDLPEVIETKKILMFKSKLQQQLQNSFAQNKLKVYVSF</sequence>
<reference evidence="12" key="2">
    <citation type="submission" date="2020-02" db="EMBL/GenBank/DDBJ databases">
        <title>Using affinity propagation clustering for identifying bacterial clades and subclades with whole-genome sequences of Francisella tularensis.</title>
        <authorList>
            <person name="Homeier-Bachmann T."/>
            <person name="Abdel-Glil M.Y."/>
            <person name="Hackbart A."/>
            <person name="Hotzel H."/>
            <person name="Tomaso H."/>
        </authorList>
    </citation>
    <scope>NUCLEOTIDE SEQUENCE</scope>
    <source>
        <strain evidence="12">15T0085</strain>
        <strain evidence="11">17T1429</strain>
    </source>
</reference>
<dbReference type="Pfam" id="PF01545">
    <property type="entry name" value="Cation_efflux"/>
    <property type="match status" value="1"/>
</dbReference>
<dbReference type="GO" id="GO:0015093">
    <property type="term" value="F:ferrous iron transmembrane transporter activity"/>
    <property type="evidence" value="ECO:0007669"/>
    <property type="project" value="TreeGrafter"/>
</dbReference>
<evidence type="ECO:0000256" key="9">
    <source>
        <dbReference type="SAM" id="Phobius"/>
    </source>
</evidence>
<evidence type="ECO:0000256" key="6">
    <source>
        <dbReference type="ARBA" id="ARBA00022906"/>
    </source>
</evidence>